<keyword evidence="5 9" id="KW-0812">Transmembrane</keyword>
<dbReference type="PANTHER" id="PTHR42718">
    <property type="entry name" value="MAJOR FACILITATOR SUPERFAMILY MULTIDRUG TRANSPORTER MFSC"/>
    <property type="match status" value="1"/>
</dbReference>
<feature type="transmembrane region" description="Helical" evidence="9">
    <location>
        <begin position="85"/>
        <end position="104"/>
    </location>
</feature>
<accession>A0A1M5Y9Z5</accession>
<keyword evidence="3" id="KW-0813">Transport</keyword>
<evidence type="ECO:0000256" key="7">
    <source>
        <dbReference type="ARBA" id="ARBA00023136"/>
    </source>
</evidence>
<dbReference type="EMBL" id="FQXJ01000007">
    <property type="protein sequence ID" value="SHI08867.1"/>
    <property type="molecule type" value="Genomic_DNA"/>
</dbReference>
<comment type="similarity">
    <text evidence="2">Belongs to the major facilitator superfamily. EmrB family.</text>
</comment>
<feature type="compositionally biased region" description="Basic and acidic residues" evidence="8">
    <location>
        <begin position="516"/>
        <end position="528"/>
    </location>
</feature>
<feature type="transmembrane region" description="Helical" evidence="9">
    <location>
        <begin position="334"/>
        <end position="352"/>
    </location>
</feature>
<feature type="transmembrane region" description="Helical" evidence="9">
    <location>
        <begin position="486"/>
        <end position="507"/>
    </location>
</feature>
<feature type="transmembrane region" description="Helical" evidence="9">
    <location>
        <begin position="278"/>
        <end position="298"/>
    </location>
</feature>
<organism evidence="11 12">
    <name type="scientific">Desulfosporosinus lacus DSM 15449</name>
    <dbReference type="NCBI Taxonomy" id="1121420"/>
    <lineage>
        <taxon>Bacteria</taxon>
        <taxon>Bacillati</taxon>
        <taxon>Bacillota</taxon>
        <taxon>Clostridia</taxon>
        <taxon>Eubacteriales</taxon>
        <taxon>Desulfitobacteriaceae</taxon>
        <taxon>Desulfosporosinus</taxon>
    </lineage>
</organism>
<feature type="transmembrane region" description="Helical" evidence="9">
    <location>
        <begin position="17"/>
        <end position="37"/>
    </location>
</feature>
<feature type="region of interest" description="Disordered" evidence="8">
    <location>
        <begin position="516"/>
        <end position="543"/>
    </location>
</feature>
<comment type="subcellular location">
    <subcellularLocation>
        <location evidence="1">Cell membrane</location>
        <topology evidence="1">Multi-pass membrane protein</topology>
    </subcellularLocation>
</comment>
<dbReference type="PANTHER" id="PTHR42718:SF9">
    <property type="entry name" value="MAJOR FACILITATOR SUPERFAMILY MULTIDRUG TRANSPORTER MFSC"/>
    <property type="match status" value="1"/>
</dbReference>
<evidence type="ECO:0000313" key="12">
    <source>
        <dbReference type="Proteomes" id="UP000183954"/>
    </source>
</evidence>
<evidence type="ECO:0000256" key="2">
    <source>
        <dbReference type="ARBA" id="ARBA00008537"/>
    </source>
</evidence>
<dbReference type="InterPro" id="IPR036259">
    <property type="entry name" value="MFS_trans_sf"/>
</dbReference>
<keyword evidence="7 9" id="KW-0472">Membrane</keyword>
<dbReference type="OrthoDB" id="102502at2"/>
<name>A0A1M5Y9Z5_9FIRM</name>
<feature type="transmembrane region" description="Helical" evidence="9">
    <location>
        <begin position="405"/>
        <end position="424"/>
    </location>
</feature>
<feature type="transmembrane region" description="Helical" evidence="9">
    <location>
        <begin position="144"/>
        <end position="167"/>
    </location>
</feature>
<gene>
    <name evidence="11" type="ORF">SAMN02746098_02379</name>
</gene>
<feature type="transmembrane region" description="Helical" evidence="9">
    <location>
        <begin position="364"/>
        <end position="384"/>
    </location>
</feature>
<feature type="transmembrane region" description="Helical" evidence="9">
    <location>
        <begin position="173"/>
        <end position="193"/>
    </location>
</feature>
<dbReference type="GO" id="GO:0022857">
    <property type="term" value="F:transmembrane transporter activity"/>
    <property type="evidence" value="ECO:0007669"/>
    <property type="project" value="InterPro"/>
</dbReference>
<protein>
    <submittedName>
        <fullName evidence="11">Drug resistance transporter, EmrB/QacA subfamily</fullName>
    </submittedName>
</protein>
<dbReference type="GO" id="GO:0005886">
    <property type="term" value="C:plasma membrane"/>
    <property type="evidence" value="ECO:0007669"/>
    <property type="project" value="UniProtKB-SubCell"/>
</dbReference>
<dbReference type="CDD" id="cd17503">
    <property type="entry name" value="MFS_LmrB_MDR_like"/>
    <property type="match status" value="1"/>
</dbReference>
<evidence type="ECO:0000256" key="3">
    <source>
        <dbReference type="ARBA" id="ARBA00022448"/>
    </source>
</evidence>
<dbReference type="PRINTS" id="PR01036">
    <property type="entry name" value="TCRTETB"/>
</dbReference>
<feature type="domain" description="Major facilitator superfamily (MFS) profile" evidence="10">
    <location>
        <begin position="19"/>
        <end position="512"/>
    </location>
</feature>
<dbReference type="Gene3D" id="1.20.1720.10">
    <property type="entry name" value="Multidrug resistance protein D"/>
    <property type="match status" value="1"/>
</dbReference>
<evidence type="ECO:0000259" key="10">
    <source>
        <dbReference type="PROSITE" id="PS50850"/>
    </source>
</evidence>
<dbReference type="Gene3D" id="1.20.1250.20">
    <property type="entry name" value="MFS general substrate transporter like domains"/>
    <property type="match status" value="1"/>
</dbReference>
<dbReference type="Proteomes" id="UP000183954">
    <property type="component" value="Unassembled WGS sequence"/>
</dbReference>
<evidence type="ECO:0000313" key="11">
    <source>
        <dbReference type="EMBL" id="SHI08867.1"/>
    </source>
</evidence>
<dbReference type="Pfam" id="PF07690">
    <property type="entry name" value="MFS_1"/>
    <property type="match status" value="1"/>
</dbReference>
<evidence type="ECO:0000256" key="5">
    <source>
        <dbReference type="ARBA" id="ARBA00022692"/>
    </source>
</evidence>
<evidence type="ECO:0000256" key="8">
    <source>
        <dbReference type="SAM" id="MobiDB-lite"/>
    </source>
</evidence>
<dbReference type="InterPro" id="IPR004638">
    <property type="entry name" value="EmrB-like"/>
</dbReference>
<dbReference type="InterPro" id="IPR011701">
    <property type="entry name" value="MFS"/>
</dbReference>
<keyword evidence="4" id="KW-1003">Cell membrane</keyword>
<dbReference type="NCBIfam" id="TIGR00711">
    <property type="entry name" value="efflux_EmrB"/>
    <property type="match status" value="1"/>
</dbReference>
<dbReference type="SUPFAM" id="SSF103473">
    <property type="entry name" value="MFS general substrate transporter"/>
    <property type="match status" value="1"/>
</dbReference>
<feature type="transmembrane region" description="Helical" evidence="9">
    <location>
        <begin position="304"/>
        <end position="322"/>
    </location>
</feature>
<dbReference type="STRING" id="1121420.SAMN02746098_02379"/>
<evidence type="ECO:0000256" key="4">
    <source>
        <dbReference type="ARBA" id="ARBA00022475"/>
    </source>
</evidence>
<keyword evidence="12" id="KW-1185">Reference proteome</keyword>
<proteinExistence type="inferred from homology"/>
<feature type="transmembrane region" description="Helical" evidence="9">
    <location>
        <begin position="110"/>
        <end position="132"/>
    </location>
</feature>
<sequence>MTGHDTPEKADGGLYKWSALLVVVIGTFMVMLDSSIVNIAIPKMMNVFGSDLETVKWILTGYTLAMGAVVPITGFISDTFGIKKLFIGALGLFTIGSFLCGFAWSTNTMIAFRVIQAIGGGAIMPVGMSYIMQIFPIHERGKALGFWGIASMSAPAIGPTLGGYIIQYMDWRFIFYVNVPVGVIGVIVAALLLRETPLKPYKGNFDYVGFISSISGIVSLLYVFGEGNSIDWGNVKFPLILTFGLFSLLIFVVNELTHPEPLLELRVFKVYNFTLSQVISGVTTLAMMGGMYVLPLFLQNIRGYTAMETGLILFPSAIASGLMMPISGALFDKYGAKVVTIPGLIIVAYATYEMSRFNMNTAMSTITLVAALRGIGLGFSMMPVNTAGLNDVPRHLYGKATALSTTVRSILSALAITFMTTMISTKSSDNYARLTEQITPFNHASNSLVKALQGIYMKNGLTQGDAQGSALTTLGKMIYAQAYLDAMNYVIAITVFAVVIAIFLVLMMRSSKKSKNKEPEKSLVKGEVLDGTGSEPRIPTILE</sequence>
<dbReference type="InterPro" id="IPR020846">
    <property type="entry name" value="MFS_dom"/>
</dbReference>
<dbReference type="RefSeq" id="WP_073029936.1">
    <property type="nucleotide sequence ID" value="NZ_FQXJ01000007.1"/>
</dbReference>
<evidence type="ECO:0000256" key="6">
    <source>
        <dbReference type="ARBA" id="ARBA00022989"/>
    </source>
</evidence>
<feature type="transmembrane region" description="Helical" evidence="9">
    <location>
        <begin position="57"/>
        <end position="76"/>
    </location>
</feature>
<feature type="transmembrane region" description="Helical" evidence="9">
    <location>
        <begin position="205"/>
        <end position="225"/>
    </location>
</feature>
<reference evidence="12" key="1">
    <citation type="submission" date="2016-11" db="EMBL/GenBank/DDBJ databases">
        <authorList>
            <person name="Varghese N."/>
            <person name="Submissions S."/>
        </authorList>
    </citation>
    <scope>NUCLEOTIDE SEQUENCE [LARGE SCALE GENOMIC DNA]</scope>
    <source>
        <strain evidence="12">DSM 15449</strain>
    </source>
</reference>
<keyword evidence="6 9" id="KW-1133">Transmembrane helix</keyword>
<evidence type="ECO:0000256" key="9">
    <source>
        <dbReference type="SAM" id="Phobius"/>
    </source>
</evidence>
<dbReference type="PROSITE" id="PS50850">
    <property type="entry name" value="MFS"/>
    <property type="match status" value="1"/>
</dbReference>
<evidence type="ECO:0000256" key="1">
    <source>
        <dbReference type="ARBA" id="ARBA00004651"/>
    </source>
</evidence>
<dbReference type="AlphaFoldDB" id="A0A1M5Y9Z5"/>
<feature type="transmembrane region" description="Helical" evidence="9">
    <location>
        <begin position="237"/>
        <end position="257"/>
    </location>
</feature>